<proteinExistence type="predicted"/>
<protein>
    <submittedName>
        <fullName evidence="1">Uncharacterized protein</fullName>
    </submittedName>
</protein>
<dbReference type="InterPro" id="IPR036025">
    <property type="entry name" value="RtcB-like_sf"/>
</dbReference>
<gene>
    <name evidence="1" type="ORF">E2553_08505</name>
</gene>
<reference evidence="1 2" key="1">
    <citation type="submission" date="2019-03" db="EMBL/GenBank/DDBJ databases">
        <title>Complete Genome Sequence of Paraburkholderia dipogonis ICMP 19430T, a Nitrogen-fixing Symbiont of the South African Invasive Legume Dipogon lignosus in New Zealand.</title>
        <authorList>
            <person name="De Meyer S.E."/>
        </authorList>
    </citation>
    <scope>NUCLEOTIDE SEQUENCE [LARGE SCALE GENOMIC DNA]</scope>
    <source>
        <strain evidence="1 2">ICMP 19430</strain>
    </source>
</reference>
<sequence>MPARWGPLVEDAWKLLTPSFQRLIDKYPSHVRPSNRVHVGTLGSGNHFIEVCLGEHDGVWFILDAVIDAVRATIGKQFTIDEQALPQVIACLTRMLRLPPKKPAVRLLWLESDRCRPEFLNERNGSRV</sequence>
<dbReference type="GO" id="GO:0006396">
    <property type="term" value="P:RNA processing"/>
    <property type="evidence" value="ECO:0007669"/>
    <property type="project" value="InterPro"/>
</dbReference>
<accession>A0A4Y8N6M1</accession>
<evidence type="ECO:0000313" key="1">
    <source>
        <dbReference type="EMBL" id="TFE45058.1"/>
    </source>
</evidence>
<dbReference type="AlphaFoldDB" id="A0A4Y8N6M1"/>
<dbReference type="SUPFAM" id="SSF103365">
    <property type="entry name" value="Hypothetical protein PH1602"/>
    <property type="match status" value="1"/>
</dbReference>
<comment type="caution">
    <text evidence="1">The sequence shown here is derived from an EMBL/GenBank/DDBJ whole genome shotgun (WGS) entry which is preliminary data.</text>
</comment>
<name>A0A4Y8N6M1_9BURK</name>
<evidence type="ECO:0000313" key="2">
    <source>
        <dbReference type="Proteomes" id="UP000297385"/>
    </source>
</evidence>
<dbReference type="Proteomes" id="UP000297385">
    <property type="component" value="Unassembled WGS sequence"/>
</dbReference>
<dbReference type="EMBL" id="SNVI01000001">
    <property type="protein sequence ID" value="TFE45058.1"/>
    <property type="molecule type" value="Genomic_DNA"/>
</dbReference>
<organism evidence="1 2">
    <name type="scientific">Paraburkholderia dipogonis</name>
    <dbReference type="NCBI Taxonomy" id="1211383"/>
    <lineage>
        <taxon>Bacteria</taxon>
        <taxon>Pseudomonadati</taxon>
        <taxon>Pseudomonadota</taxon>
        <taxon>Betaproteobacteria</taxon>
        <taxon>Burkholderiales</taxon>
        <taxon>Burkholderiaceae</taxon>
        <taxon>Paraburkholderia</taxon>
    </lineage>
</organism>